<evidence type="ECO:0000256" key="1">
    <source>
        <dbReference type="ARBA" id="ARBA00004123"/>
    </source>
</evidence>
<evidence type="ECO:0000259" key="7">
    <source>
        <dbReference type="PROSITE" id="PS50071"/>
    </source>
</evidence>
<comment type="caution">
    <text evidence="8">The sequence shown here is derived from an EMBL/GenBank/DDBJ whole genome shotgun (WGS) entry which is preliminary data.</text>
</comment>
<dbReference type="Proteomes" id="UP001159405">
    <property type="component" value="Unassembled WGS sequence"/>
</dbReference>
<sequence length="293" mass="33193">MSRSISQFNNAMEEFCRGNRDELDDRKVVSAQDGVEVNDPSSRGCALKRKRVEETETTAEELSITKRRHRTTFTQAQLDALEEAFNRSQYPDVFTREQLAKGINLNEARVQVWFQNRRAKHRKQERQNPRATLPYHHTGIYYPHEALYPPTSPLYFPVPPMACSINSLPGSKATHDSYGSSSHSVRSPCRSCPPGSSCCTARPVPTSSWSPVFSRSLSPSKPNLLCDKEGPKPHTALGIGRSECVFAYRKRYNKAHTVNIERQMFSYIIVYTAVHLLETPFSLMSVETIHGVE</sequence>
<reference evidence="8 9" key="1">
    <citation type="submission" date="2022-05" db="EMBL/GenBank/DDBJ databases">
        <authorList>
            <consortium name="Genoscope - CEA"/>
            <person name="William W."/>
        </authorList>
    </citation>
    <scope>NUCLEOTIDE SEQUENCE [LARGE SCALE GENOMIC DNA]</scope>
</reference>
<dbReference type="InterPro" id="IPR050649">
    <property type="entry name" value="Paired_Homeobox_TFs"/>
</dbReference>
<evidence type="ECO:0000256" key="2">
    <source>
        <dbReference type="ARBA" id="ARBA00023125"/>
    </source>
</evidence>
<evidence type="ECO:0000256" key="5">
    <source>
        <dbReference type="PROSITE-ProRule" id="PRU00108"/>
    </source>
</evidence>
<dbReference type="InterPro" id="IPR009057">
    <property type="entry name" value="Homeodomain-like_sf"/>
</dbReference>
<dbReference type="Gene3D" id="1.10.10.60">
    <property type="entry name" value="Homeodomain-like"/>
    <property type="match status" value="1"/>
</dbReference>
<feature type="DNA-binding region" description="Homeobox" evidence="5">
    <location>
        <begin position="66"/>
        <end position="125"/>
    </location>
</feature>
<dbReference type="PANTHER" id="PTHR24329:SF543">
    <property type="entry name" value="FI01017P-RELATED"/>
    <property type="match status" value="1"/>
</dbReference>
<evidence type="ECO:0000256" key="4">
    <source>
        <dbReference type="ARBA" id="ARBA00023242"/>
    </source>
</evidence>
<dbReference type="PANTHER" id="PTHR24329">
    <property type="entry name" value="HOMEOBOX PROTEIN ARISTALESS"/>
    <property type="match status" value="1"/>
</dbReference>
<dbReference type="PROSITE" id="PS00027">
    <property type="entry name" value="HOMEOBOX_1"/>
    <property type="match status" value="1"/>
</dbReference>
<keyword evidence="3 5" id="KW-0371">Homeobox</keyword>
<dbReference type="EMBL" id="CALNXK010000037">
    <property type="protein sequence ID" value="CAH3122796.1"/>
    <property type="molecule type" value="Genomic_DNA"/>
</dbReference>
<dbReference type="PROSITE" id="PS50071">
    <property type="entry name" value="HOMEOBOX_2"/>
    <property type="match status" value="1"/>
</dbReference>
<name>A0ABN8NUN7_9CNID</name>
<comment type="subcellular location">
    <subcellularLocation>
        <location evidence="1 5 6">Nucleus</location>
    </subcellularLocation>
</comment>
<dbReference type="InterPro" id="IPR017970">
    <property type="entry name" value="Homeobox_CS"/>
</dbReference>
<evidence type="ECO:0000313" key="9">
    <source>
        <dbReference type="Proteomes" id="UP001159405"/>
    </source>
</evidence>
<evidence type="ECO:0000313" key="8">
    <source>
        <dbReference type="EMBL" id="CAH3122796.1"/>
    </source>
</evidence>
<feature type="domain" description="Homeobox" evidence="7">
    <location>
        <begin position="64"/>
        <end position="124"/>
    </location>
</feature>
<accession>A0ABN8NUN7</accession>
<dbReference type="CDD" id="cd00086">
    <property type="entry name" value="homeodomain"/>
    <property type="match status" value="1"/>
</dbReference>
<protein>
    <recommendedName>
        <fullName evidence="7">Homeobox domain-containing protein</fullName>
    </recommendedName>
</protein>
<evidence type="ECO:0000256" key="6">
    <source>
        <dbReference type="RuleBase" id="RU000682"/>
    </source>
</evidence>
<gene>
    <name evidence="8" type="ORF">PLOB_00029546</name>
</gene>
<evidence type="ECO:0000256" key="3">
    <source>
        <dbReference type="ARBA" id="ARBA00023155"/>
    </source>
</evidence>
<keyword evidence="2 5" id="KW-0238">DNA-binding</keyword>
<organism evidence="8 9">
    <name type="scientific">Porites lobata</name>
    <dbReference type="NCBI Taxonomy" id="104759"/>
    <lineage>
        <taxon>Eukaryota</taxon>
        <taxon>Metazoa</taxon>
        <taxon>Cnidaria</taxon>
        <taxon>Anthozoa</taxon>
        <taxon>Hexacorallia</taxon>
        <taxon>Scleractinia</taxon>
        <taxon>Fungiina</taxon>
        <taxon>Poritidae</taxon>
        <taxon>Porites</taxon>
    </lineage>
</organism>
<dbReference type="Pfam" id="PF00046">
    <property type="entry name" value="Homeodomain"/>
    <property type="match status" value="1"/>
</dbReference>
<proteinExistence type="predicted"/>
<keyword evidence="9" id="KW-1185">Reference proteome</keyword>
<dbReference type="SUPFAM" id="SSF46689">
    <property type="entry name" value="Homeodomain-like"/>
    <property type="match status" value="1"/>
</dbReference>
<dbReference type="SMART" id="SM00389">
    <property type="entry name" value="HOX"/>
    <property type="match status" value="1"/>
</dbReference>
<keyword evidence="4 5" id="KW-0539">Nucleus</keyword>
<dbReference type="InterPro" id="IPR001356">
    <property type="entry name" value="HD"/>
</dbReference>